<proteinExistence type="predicted"/>
<organism evidence="2 5">
    <name type="scientific">Araneus ventricosus</name>
    <name type="common">Orbweaver spider</name>
    <name type="synonym">Epeira ventricosa</name>
    <dbReference type="NCBI Taxonomy" id="182803"/>
    <lineage>
        <taxon>Eukaryota</taxon>
        <taxon>Metazoa</taxon>
        <taxon>Ecdysozoa</taxon>
        <taxon>Arthropoda</taxon>
        <taxon>Chelicerata</taxon>
        <taxon>Arachnida</taxon>
        <taxon>Araneae</taxon>
        <taxon>Araneomorphae</taxon>
        <taxon>Entelegynae</taxon>
        <taxon>Araneoidea</taxon>
        <taxon>Araneidae</taxon>
        <taxon>Araneus</taxon>
    </lineage>
</organism>
<dbReference type="EMBL" id="BGPR01024081">
    <property type="protein sequence ID" value="GBN91824.1"/>
    <property type="molecule type" value="Genomic_DNA"/>
</dbReference>
<dbReference type="Proteomes" id="UP000499080">
    <property type="component" value="Unassembled WGS sequence"/>
</dbReference>
<dbReference type="EMBL" id="BGPR01021223">
    <property type="protein sequence ID" value="GBN86318.1"/>
    <property type="molecule type" value="Genomic_DNA"/>
</dbReference>
<accession>A0A4Y2SDL8</accession>
<dbReference type="AlphaFoldDB" id="A0A4Y2SDL8"/>
<name>A0A4Y2SDL8_ARAVE</name>
<evidence type="ECO:0000313" key="3">
    <source>
        <dbReference type="EMBL" id="GBN91821.1"/>
    </source>
</evidence>
<dbReference type="EMBL" id="BGPR01024079">
    <property type="protein sequence ID" value="GBN91821.1"/>
    <property type="molecule type" value="Genomic_DNA"/>
</dbReference>
<dbReference type="EMBL" id="BGPR01021221">
    <property type="protein sequence ID" value="GBN86312.1"/>
    <property type="molecule type" value="Genomic_DNA"/>
</dbReference>
<protein>
    <submittedName>
        <fullName evidence="2">Uncharacterized protein</fullName>
    </submittedName>
</protein>
<evidence type="ECO:0000313" key="4">
    <source>
        <dbReference type="EMBL" id="GBN91824.1"/>
    </source>
</evidence>
<sequence length="168" mass="19100">MFVCEHDNSKTIRATGMKIADLFCNRRVNFVITTSQQTCFASELVDYALLLCSKFAAKLPHQFGHDKLISRKIKLAASVHAIWEDILKFNQNCSDYHCSENNVHEVLYACIYVCVKSFKRGLVLGNMIGEDEQTFSDRRVMRAIAIGTIPIRNLYAPKILSESPLPRL</sequence>
<comment type="caution">
    <text evidence="2">The sequence shown here is derived from an EMBL/GenBank/DDBJ whole genome shotgun (WGS) entry which is preliminary data.</text>
</comment>
<gene>
    <name evidence="2" type="ORF">AVEN_151184_1</name>
    <name evidence="1" type="ORF">AVEN_190509_1</name>
    <name evidence="3" type="ORF">AVEN_193944_1</name>
    <name evidence="4" type="ORF">AVEN_21061_1</name>
</gene>
<keyword evidence="5" id="KW-1185">Reference proteome</keyword>
<reference evidence="2 5" key="1">
    <citation type="journal article" date="2019" name="Sci. Rep.">
        <title>Orb-weaving spider Araneus ventricosus genome elucidates the spidroin gene catalogue.</title>
        <authorList>
            <person name="Kono N."/>
            <person name="Nakamura H."/>
            <person name="Ohtoshi R."/>
            <person name="Moran D.A.P."/>
            <person name="Shinohara A."/>
            <person name="Yoshida Y."/>
            <person name="Fujiwara M."/>
            <person name="Mori M."/>
            <person name="Tomita M."/>
            <person name="Arakawa K."/>
        </authorList>
    </citation>
    <scope>NUCLEOTIDE SEQUENCE [LARGE SCALE GENOMIC DNA]</scope>
</reference>
<evidence type="ECO:0000313" key="5">
    <source>
        <dbReference type="Proteomes" id="UP000499080"/>
    </source>
</evidence>
<evidence type="ECO:0000313" key="1">
    <source>
        <dbReference type="EMBL" id="GBN86312.1"/>
    </source>
</evidence>
<evidence type="ECO:0000313" key="2">
    <source>
        <dbReference type="EMBL" id="GBN86318.1"/>
    </source>
</evidence>